<reference evidence="5" key="1">
    <citation type="journal article" date="2019" name="Int. J. Syst. Evol. Microbiol.">
        <title>The Global Catalogue of Microorganisms (GCM) 10K type strain sequencing project: providing services to taxonomists for standard genome sequencing and annotation.</title>
        <authorList>
            <consortium name="The Broad Institute Genomics Platform"/>
            <consortium name="The Broad Institute Genome Sequencing Center for Infectious Disease"/>
            <person name="Wu L."/>
            <person name="Ma J."/>
        </authorList>
    </citation>
    <scope>NUCLEOTIDE SEQUENCE [LARGE SCALE GENOMIC DNA]</scope>
    <source>
        <strain evidence="5">CCUG 36956</strain>
    </source>
</reference>
<feature type="domain" description="Putative zinc-finger" evidence="3">
    <location>
        <begin position="3"/>
        <end position="36"/>
    </location>
</feature>
<gene>
    <name evidence="4" type="ORF">ACFP3H_08465</name>
</gene>
<dbReference type="Proteomes" id="UP001596223">
    <property type="component" value="Unassembled WGS sequence"/>
</dbReference>
<dbReference type="RefSeq" id="WP_378602056.1">
    <property type="nucleotide sequence ID" value="NZ_JBHSQN010000003.1"/>
</dbReference>
<name>A0ABW1JQ45_9NOCA</name>
<keyword evidence="2" id="KW-0804">Transcription</keyword>
<sequence length="77" mass="8585">MDCDEFVELVTRFLDGALDEPTESAFLAHLAECDGCDVYLDQIRRTTADLGQLGPEQLSGEARTTLLAAFRDWHRPA</sequence>
<dbReference type="EMBL" id="JBHSQN010000003">
    <property type="protein sequence ID" value="MFC6011082.1"/>
    <property type="molecule type" value="Genomic_DNA"/>
</dbReference>
<organism evidence="4 5">
    <name type="scientific">Nocardia lasii</name>
    <dbReference type="NCBI Taxonomy" id="1616107"/>
    <lineage>
        <taxon>Bacteria</taxon>
        <taxon>Bacillati</taxon>
        <taxon>Actinomycetota</taxon>
        <taxon>Actinomycetes</taxon>
        <taxon>Mycobacteriales</taxon>
        <taxon>Nocardiaceae</taxon>
        <taxon>Nocardia</taxon>
    </lineage>
</organism>
<evidence type="ECO:0000313" key="5">
    <source>
        <dbReference type="Proteomes" id="UP001596223"/>
    </source>
</evidence>
<comment type="caution">
    <text evidence="4">The sequence shown here is derived from an EMBL/GenBank/DDBJ whole genome shotgun (WGS) entry which is preliminary data.</text>
</comment>
<proteinExistence type="predicted"/>
<evidence type="ECO:0000259" key="3">
    <source>
        <dbReference type="Pfam" id="PF13490"/>
    </source>
</evidence>
<dbReference type="Gene3D" id="1.10.10.1320">
    <property type="entry name" value="Anti-sigma factor, zinc-finger domain"/>
    <property type="match status" value="1"/>
</dbReference>
<dbReference type="Pfam" id="PF13490">
    <property type="entry name" value="zf-HC2"/>
    <property type="match status" value="1"/>
</dbReference>
<keyword evidence="5" id="KW-1185">Reference proteome</keyword>
<keyword evidence="1" id="KW-0805">Transcription regulation</keyword>
<evidence type="ECO:0000256" key="2">
    <source>
        <dbReference type="ARBA" id="ARBA00023163"/>
    </source>
</evidence>
<evidence type="ECO:0000256" key="1">
    <source>
        <dbReference type="ARBA" id="ARBA00023015"/>
    </source>
</evidence>
<evidence type="ECO:0000313" key="4">
    <source>
        <dbReference type="EMBL" id="MFC6011082.1"/>
    </source>
</evidence>
<protein>
    <submittedName>
        <fullName evidence="4">Anti-sigma factor family protein</fullName>
    </submittedName>
</protein>
<accession>A0ABW1JQ45</accession>
<dbReference type="InterPro" id="IPR027383">
    <property type="entry name" value="Znf_put"/>
</dbReference>
<dbReference type="InterPro" id="IPR041916">
    <property type="entry name" value="Anti_sigma_zinc_sf"/>
</dbReference>